<sequence length="209" mass="23491">MPISIPGKVVVFDYGEVISYSPSEADRQALMSIARVPEDLFWPPYWANRDALDGGTLSIRDYWLEIARHAGVEFSESRIQQLWIADYRSWLSVNPDTYDILLALRDGRTRIALLSNAGFDFGDYFRRGPMGALFERVFVSAEMGRLKPESAIYLEVLRELDIEAHDMIFIDNKAVNIDGAAELGIDGHVFTTAQLLHAFLDDRAATASA</sequence>
<organism evidence="1 2">
    <name type="scientific">Agreia bicolorata</name>
    <dbReference type="NCBI Taxonomy" id="110935"/>
    <lineage>
        <taxon>Bacteria</taxon>
        <taxon>Bacillati</taxon>
        <taxon>Actinomycetota</taxon>
        <taxon>Actinomycetes</taxon>
        <taxon>Micrococcales</taxon>
        <taxon>Microbacteriaceae</taxon>
        <taxon>Agreia</taxon>
    </lineage>
</organism>
<evidence type="ECO:0008006" key="3">
    <source>
        <dbReference type="Google" id="ProtNLM"/>
    </source>
</evidence>
<reference evidence="1 2" key="1">
    <citation type="journal article" date="2001" name="Int. J. Syst. Evol. Microbiol.">
        <title>Agreia bicolorata gen. nov., sp. nov., to accommodate actinobacteria isolated from narrow reed grass infected by the nematode Heteroanguina graminophila.</title>
        <authorList>
            <person name="Evtushenko L.I."/>
            <person name="Dorofeeva L.V."/>
            <person name="Dobrovolskaya T.G."/>
            <person name="Streshinskaya G.M."/>
            <person name="Subbotin S.A."/>
            <person name="Tiedje J.M."/>
        </authorList>
    </citation>
    <scope>NUCLEOTIDE SEQUENCE [LARGE SCALE GENOMIC DNA]</scope>
    <source>
        <strain evidence="1 2">VKM Ac-1804</strain>
    </source>
</reference>
<dbReference type="PANTHER" id="PTHR43611">
    <property type="entry name" value="ALPHA-D-GLUCOSE 1-PHOSPHATE PHOSPHATASE"/>
    <property type="match status" value="1"/>
</dbReference>
<accession>A0ABR5CJ77</accession>
<dbReference type="NCBIfam" id="TIGR01509">
    <property type="entry name" value="HAD-SF-IA-v3"/>
    <property type="match status" value="1"/>
</dbReference>
<proteinExistence type="predicted"/>
<protein>
    <recommendedName>
        <fullName evidence="3">Hydrolase of the HAD superfamily</fullName>
    </recommendedName>
</protein>
<keyword evidence="2" id="KW-1185">Reference proteome</keyword>
<dbReference type="PANTHER" id="PTHR43611:SF3">
    <property type="entry name" value="FLAVIN MONONUCLEOTIDE HYDROLASE 1, CHLOROPLATIC"/>
    <property type="match status" value="1"/>
</dbReference>
<dbReference type="SUPFAM" id="SSF56784">
    <property type="entry name" value="HAD-like"/>
    <property type="match status" value="1"/>
</dbReference>
<dbReference type="InterPro" id="IPR023198">
    <property type="entry name" value="PGP-like_dom2"/>
</dbReference>
<name>A0ABR5CJ77_9MICO</name>
<dbReference type="InterPro" id="IPR006439">
    <property type="entry name" value="HAD-SF_hydro_IA"/>
</dbReference>
<gene>
    <name evidence="1" type="ORF">TZ00_01620</name>
</gene>
<dbReference type="InterPro" id="IPR036412">
    <property type="entry name" value="HAD-like_sf"/>
</dbReference>
<comment type="caution">
    <text evidence="1">The sequence shown here is derived from an EMBL/GenBank/DDBJ whole genome shotgun (WGS) entry which is preliminary data.</text>
</comment>
<dbReference type="RefSeq" id="WP_044438771.1">
    <property type="nucleotide sequence ID" value="NZ_JYFC01000001.1"/>
</dbReference>
<dbReference type="Gene3D" id="3.40.50.1000">
    <property type="entry name" value="HAD superfamily/HAD-like"/>
    <property type="match status" value="1"/>
</dbReference>
<dbReference type="Gene3D" id="1.10.150.240">
    <property type="entry name" value="Putative phosphatase, domain 2"/>
    <property type="match status" value="1"/>
</dbReference>
<dbReference type="Proteomes" id="UP000032503">
    <property type="component" value="Unassembled WGS sequence"/>
</dbReference>
<dbReference type="InterPro" id="IPR023214">
    <property type="entry name" value="HAD_sf"/>
</dbReference>
<dbReference type="Pfam" id="PF00702">
    <property type="entry name" value="Hydrolase"/>
    <property type="match status" value="1"/>
</dbReference>
<evidence type="ECO:0000313" key="2">
    <source>
        <dbReference type="Proteomes" id="UP000032503"/>
    </source>
</evidence>
<evidence type="ECO:0000313" key="1">
    <source>
        <dbReference type="EMBL" id="KJC65557.1"/>
    </source>
</evidence>
<dbReference type="EMBL" id="JYFC01000001">
    <property type="protein sequence ID" value="KJC65557.1"/>
    <property type="molecule type" value="Genomic_DNA"/>
</dbReference>